<dbReference type="Proteomes" id="UP000790709">
    <property type="component" value="Unassembled WGS sequence"/>
</dbReference>
<protein>
    <submittedName>
        <fullName evidence="1">Uncharacterized protein</fullName>
    </submittedName>
</protein>
<name>A0ACB8C122_9AGAM</name>
<comment type="caution">
    <text evidence="1">The sequence shown here is derived from an EMBL/GenBank/DDBJ whole genome shotgun (WGS) entry which is preliminary data.</text>
</comment>
<proteinExistence type="predicted"/>
<dbReference type="EMBL" id="MU266329">
    <property type="protein sequence ID" value="KAH7930758.1"/>
    <property type="molecule type" value="Genomic_DNA"/>
</dbReference>
<reference evidence="1" key="1">
    <citation type="journal article" date="2021" name="New Phytol.">
        <title>Evolutionary innovations through gain and loss of genes in the ectomycorrhizal Boletales.</title>
        <authorList>
            <person name="Wu G."/>
            <person name="Miyauchi S."/>
            <person name="Morin E."/>
            <person name="Kuo A."/>
            <person name="Drula E."/>
            <person name="Varga T."/>
            <person name="Kohler A."/>
            <person name="Feng B."/>
            <person name="Cao Y."/>
            <person name="Lipzen A."/>
            <person name="Daum C."/>
            <person name="Hundley H."/>
            <person name="Pangilinan J."/>
            <person name="Johnson J."/>
            <person name="Barry K."/>
            <person name="LaButti K."/>
            <person name="Ng V."/>
            <person name="Ahrendt S."/>
            <person name="Min B."/>
            <person name="Choi I.G."/>
            <person name="Park H."/>
            <person name="Plett J.M."/>
            <person name="Magnuson J."/>
            <person name="Spatafora J.W."/>
            <person name="Nagy L.G."/>
            <person name="Henrissat B."/>
            <person name="Grigoriev I.V."/>
            <person name="Yang Z.L."/>
            <person name="Xu J."/>
            <person name="Martin F.M."/>
        </authorList>
    </citation>
    <scope>NUCLEOTIDE SEQUENCE</scope>
    <source>
        <strain evidence="1">KUC20120723A-06</strain>
    </source>
</reference>
<evidence type="ECO:0000313" key="2">
    <source>
        <dbReference type="Proteomes" id="UP000790709"/>
    </source>
</evidence>
<sequence>MANVSQGQALASNPLCLSTIVIAKVMLTHTEPAKPLSLVWVNTGTRFAENPEPDPDDTFKPKSSLRKRKAQPLVAETPDSEAGPSVPAKKQKKAAITKVSEWTDIPRWESSRSPLMEMPVEIWDKIFGSDSGLVMQDYLALSGTCRQIRAAFTPQIWKGLHDLHYFSRPIGPVIRHIFSTASPVGGSPMASLSDASCNTYKDRVVTIVDDTKLPATDARKTYKVTEKELMRLPYTVKPNPHRRSGSPMKLFNTARVRALAYRLHGGPLGHAAHLKKLAEKDAKAKATRKQNGTTLRKQGAAVAGPITFPHMMVSGLWSTDSESDSSPGGH</sequence>
<accession>A0ACB8C122</accession>
<organism evidence="1 2">
    <name type="scientific">Leucogyrophana mollusca</name>
    <dbReference type="NCBI Taxonomy" id="85980"/>
    <lineage>
        <taxon>Eukaryota</taxon>
        <taxon>Fungi</taxon>
        <taxon>Dikarya</taxon>
        <taxon>Basidiomycota</taxon>
        <taxon>Agaricomycotina</taxon>
        <taxon>Agaricomycetes</taxon>
        <taxon>Agaricomycetidae</taxon>
        <taxon>Boletales</taxon>
        <taxon>Boletales incertae sedis</taxon>
        <taxon>Leucogyrophana</taxon>
    </lineage>
</organism>
<gene>
    <name evidence="1" type="ORF">BV22DRAFT_32241</name>
</gene>
<keyword evidence="2" id="KW-1185">Reference proteome</keyword>
<evidence type="ECO:0000313" key="1">
    <source>
        <dbReference type="EMBL" id="KAH7930758.1"/>
    </source>
</evidence>